<sequence length="201" mass="23122">TAQERATFVKESLIWRKTTPSDFLVPIQLQEKIEKLRKERKANKTQDVKKVASKVVPLNEAVTYMQHTPSPRSKSPVSEEPIKKLGPRAIGRADWNPPEFKMPTEVTTSFLEEPTVVRMRRKTLDNENEKKVERKLGPRDVGRAEYNPPEFANETDQEKTNGNGGNFLEAKSLFIPTKDRRARANSAMLLKQSRKQVKFYL</sequence>
<accession>X6LGZ1</accession>
<proteinExistence type="predicted"/>
<evidence type="ECO:0000256" key="1">
    <source>
        <dbReference type="SAM" id="MobiDB-lite"/>
    </source>
</evidence>
<keyword evidence="3" id="KW-1185">Reference proteome</keyword>
<gene>
    <name evidence="2" type="ORF">RFI_36789</name>
</gene>
<protein>
    <submittedName>
        <fullName evidence="2">Uncharacterized protein</fullName>
    </submittedName>
</protein>
<feature type="non-terminal residue" evidence="2">
    <location>
        <position position="1"/>
    </location>
</feature>
<organism evidence="2 3">
    <name type="scientific">Reticulomyxa filosa</name>
    <dbReference type="NCBI Taxonomy" id="46433"/>
    <lineage>
        <taxon>Eukaryota</taxon>
        <taxon>Sar</taxon>
        <taxon>Rhizaria</taxon>
        <taxon>Retaria</taxon>
        <taxon>Foraminifera</taxon>
        <taxon>Monothalamids</taxon>
        <taxon>Reticulomyxidae</taxon>
        <taxon>Reticulomyxa</taxon>
    </lineage>
</organism>
<reference evidence="2 3" key="1">
    <citation type="journal article" date="2013" name="Curr. Biol.">
        <title>The Genome of the Foraminiferan Reticulomyxa filosa.</title>
        <authorList>
            <person name="Glockner G."/>
            <person name="Hulsmann N."/>
            <person name="Schleicher M."/>
            <person name="Noegel A.A."/>
            <person name="Eichinger L."/>
            <person name="Gallinger C."/>
            <person name="Pawlowski J."/>
            <person name="Sierra R."/>
            <person name="Euteneuer U."/>
            <person name="Pillet L."/>
            <person name="Moustafa A."/>
            <person name="Platzer M."/>
            <person name="Groth M."/>
            <person name="Szafranski K."/>
            <person name="Schliwa M."/>
        </authorList>
    </citation>
    <scope>NUCLEOTIDE SEQUENCE [LARGE SCALE GENOMIC DNA]</scope>
</reference>
<dbReference type="EMBL" id="ASPP01040399">
    <property type="protein sequence ID" value="ETO00651.1"/>
    <property type="molecule type" value="Genomic_DNA"/>
</dbReference>
<dbReference type="Proteomes" id="UP000023152">
    <property type="component" value="Unassembled WGS sequence"/>
</dbReference>
<name>X6LGZ1_RETFI</name>
<feature type="region of interest" description="Disordered" evidence="1">
    <location>
        <begin position="140"/>
        <end position="168"/>
    </location>
</feature>
<evidence type="ECO:0000313" key="2">
    <source>
        <dbReference type="EMBL" id="ETO00651.1"/>
    </source>
</evidence>
<comment type="caution">
    <text evidence="2">The sequence shown here is derived from an EMBL/GenBank/DDBJ whole genome shotgun (WGS) entry which is preliminary data.</text>
</comment>
<evidence type="ECO:0000313" key="3">
    <source>
        <dbReference type="Proteomes" id="UP000023152"/>
    </source>
</evidence>
<dbReference type="AlphaFoldDB" id="X6LGZ1"/>